<dbReference type="SUPFAM" id="SSF51261">
    <property type="entry name" value="Duplicated hybrid motif"/>
    <property type="match status" value="1"/>
</dbReference>
<keyword evidence="2" id="KW-0378">Hydrolase</keyword>
<evidence type="ECO:0000313" key="2">
    <source>
        <dbReference type="EMBL" id="MEQ6353647.1"/>
    </source>
</evidence>
<evidence type="ECO:0000313" key="3">
    <source>
        <dbReference type="Proteomes" id="UP001478862"/>
    </source>
</evidence>
<accession>A0ABV1MMA9</accession>
<dbReference type="Proteomes" id="UP001478862">
    <property type="component" value="Unassembled WGS sequence"/>
</dbReference>
<dbReference type="PANTHER" id="PTHR21666:SF270">
    <property type="entry name" value="MUREIN HYDROLASE ACTIVATOR ENVC"/>
    <property type="match status" value="1"/>
</dbReference>
<evidence type="ECO:0000259" key="1">
    <source>
        <dbReference type="Pfam" id="PF01551"/>
    </source>
</evidence>
<dbReference type="EMBL" id="JBEGDG010000002">
    <property type="protein sequence ID" value="MEQ6353647.1"/>
    <property type="molecule type" value="Genomic_DNA"/>
</dbReference>
<protein>
    <submittedName>
        <fullName evidence="2">M23 family metallopeptidase</fullName>
        <ecNumber evidence="2">3.4.-.-</ecNumber>
    </submittedName>
</protein>
<dbReference type="RefSeq" id="WP_349658418.1">
    <property type="nucleotide sequence ID" value="NZ_JBEGDG010000002.1"/>
</dbReference>
<dbReference type="Gene3D" id="2.70.70.10">
    <property type="entry name" value="Glucose Permease (Domain IIA)"/>
    <property type="match status" value="1"/>
</dbReference>
<comment type="caution">
    <text evidence="2">The sequence shown here is derived from an EMBL/GenBank/DDBJ whole genome shotgun (WGS) entry which is preliminary data.</text>
</comment>
<dbReference type="EC" id="3.4.-.-" evidence="2"/>
<dbReference type="InterPro" id="IPR016047">
    <property type="entry name" value="M23ase_b-sheet_dom"/>
</dbReference>
<organism evidence="2 3">
    <name type="scientific">Lysinibacillus zambalensis</name>
    <dbReference type="NCBI Taxonomy" id="3160866"/>
    <lineage>
        <taxon>Bacteria</taxon>
        <taxon>Bacillati</taxon>
        <taxon>Bacillota</taxon>
        <taxon>Bacilli</taxon>
        <taxon>Bacillales</taxon>
        <taxon>Bacillaceae</taxon>
        <taxon>Lysinibacillus</taxon>
    </lineage>
</organism>
<dbReference type="InterPro" id="IPR050570">
    <property type="entry name" value="Cell_wall_metabolism_enzyme"/>
</dbReference>
<dbReference type="InterPro" id="IPR011055">
    <property type="entry name" value="Dup_hybrid_motif"/>
</dbReference>
<proteinExistence type="predicted"/>
<dbReference type="Pfam" id="PF01551">
    <property type="entry name" value="Peptidase_M23"/>
    <property type="match status" value="1"/>
</dbReference>
<dbReference type="PANTHER" id="PTHR21666">
    <property type="entry name" value="PEPTIDASE-RELATED"/>
    <property type="match status" value="1"/>
</dbReference>
<reference evidence="2 3" key="1">
    <citation type="submission" date="2024-06" db="EMBL/GenBank/DDBJ databases">
        <title>Lysinibacillus zambalefons sp. nov., a Novel Firmicute Isolated from the Poon Bato Zambales Hyperalkaline Spring.</title>
        <authorList>
            <person name="Aja J.A."/>
            <person name="Lazaro J.E.H."/>
            <person name="Llorin L.D."/>
            <person name="Lim K.R."/>
            <person name="Teodosio J."/>
            <person name="Dalisay D.S."/>
        </authorList>
    </citation>
    <scope>NUCLEOTIDE SEQUENCE [LARGE SCALE GENOMIC DNA]</scope>
    <source>
        <strain evidence="2 3">M3</strain>
    </source>
</reference>
<feature type="domain" description="M23ase beta-sheet core" evidence="1">
    <location>
        <begin position="37"/>
        <end position="134"/>
    </location>
</feature>
<keyword evidence="3" id="KW-1185">Reference proteome</keyword>
<dbReference type="GO" id="GO:0016787">
    <property type="term" value="F:hydrolase activity"/>
    <property type="evidence" value="ECO:0007669"/>
    <property type="project" value="UniProtKB-KW"/>
</dbReference>
<gene>
    <name evidence="2" type="ORF">ABNX05_03370</name>
</gene>
<name>A0ABV1MMA9_9BACI</name>
<sequence>MKIYCRHPFNTTAQIEVIYGCSDNHEGAKDLRFVGGMPHGTPVYAMESGVVAHLKRGRIHCDTDNCPNEANNVVIQGSDKFFTEYAHITPAPFISQLSPPRFVPLRIGDRIRAGQLIGWVDNSGRTTVPHVHISRFQFLNLNPPRPMKTYDGFTCDWSIVGVDAPYVPLECKSLDSFPRWPLLP</sequence>
<dbReference type="CDD" id="cd12797">
    <property type="entry name" value="M23_peptidase"/>
    <property type="match status" value="1"/>
</dbReference>